<evidence type="ECO:0008006" key="3">
    <source>
        <dbReference type="Google" id="ProtNLM"/>
    </source>
</evidence>
<dbReference type="AlphaFoldDB" id="A6DML4"/>
<gene>
    <name evidence="1" type="ORF">LNTAR_16082</name>
</gene>
<sequence>MKDLETNGYAKNLHPFTDEELKFFEQTVEKVKDLELEDRKNVFAQEPKLRDLIEQKLKQVAPNYCTSNYCFYLEKNAKQNWPLALHQDLNFPSYLEETSKNIRETGFWFRINLDSSDRFTGALKVIPQSHKNPNKIKPIFLDNSAGEVILFKPLLFHGSNKMTVNHRRRVFQVLCQLK</sequence>
<evidence type="ECO:0000313" key="1">
    <source>
        <dbReference type="EMBL" id="EDM27204.1"/>
    </source>
</evidence>
<dbReference type="GO" id="GO:0016706">
    <property type="term" value="F:2-oxoglutarate-dependent dioxygenase activity"/>
    <property type="evidence" value="ECO:0007669"/>
    <property type="project" value="UniProtKB-ARBA"/>
</dbReference>
<reference evidence="1 2" key="1">
    <citation type="journal article" date="2010" name="J. Bacteriol.">
        <title>Genome sequence of Lentisphaera araneosa HTCC2155T, the type species of the order Lentisphaerales in the phylum Lentisphaerae.</title>
        <authorList>
            <person name="Thrash J.C."/>
            <person name="Cho J.C."/>
            <person name="Vergin K.L."/>
            <person name="Morris R.M."/>
            <person name="Giovannoni S.J."/>
        </authorList>
    </citation>
    <scope>NUCLEOTIDE SEQUENCE [LARGE SCALE GENOMIC DNA]</scope>
    <source>
        <strain evidence="1 2">HTCC2155</strain>
    </source>
</reference>
<dbReference type="eggNOG" id="COG5285">
    <property type="taxonomic scope" value="Bacteria"/>
</dbReference>
<comment type="caution">
    <text evidence="1">The sequence shown here is derived from an EMBL/GenBank/DDBJ whole genome shotgun (WGS) entry which is preliminary data.</text>
</comment>
<dbReference type="STRING" id="313628.LNTAR_16082"/>
<evidence type="ECO:0000313" key="2">
    <source>
        <dbReference type="Proteomes" id="UP000004947"/>
    </source>
</evidence>
<dbReference type="Gene3D" id="2.60.120.620">
    <property type="entry name" value="q2cbj1_9rhob like domain"/>
    <property type="match status" value="1"/>
</dbReference>
<keyword evidence="2" id="KW-1185">Reference proteome</keyword>
<organism evidence="1 2">
    <name type="scientific">Lentisphaera araneosa HTCC2155</name>
    <dbReference type="NCBI Taxonomy" id="313628"/>
    <lineage>
        <taxon>Bacteria</taxon>
        <taxon>Pseudomonadati</taxon>
        <taxon>Lentisphaerota</taxon>
        <taxon>Lentisphaeria</taxon>
        <taxon>Lentisphaerales</taxon>
        <taxon>Lentisphaeraceae</taxon>
        <taxon>Lentisphaera</taxon>
    </lineage>
</organism>
<dbReference type="EMBL" id="ABCK01000011">
    <property type="protein sequence ID" value="EDM27204.1"/>
    <property type="molecule type" value="Genomic_DNA"/>
</dbReference>
<dbReference type="InterPro" id="IPR008775">
    <property type="entry name" value="Phytyl_CoA_dOase-like"/>
</dbReference>
<accession>A6DML4</accession>
<proteinExistence type="predicted"/>
<name>A6DML4_9BACT</name>
<dbReference type="OrthoDB" id="9791262at2"/>
<dbReference type="SUPFAM" id="SSF51197">
    <property type="entry name" value="Clavaminate synthase-like"/>
    <property type="match status" value="1"/>
</dbReference>
<dbReference type="Pfam" id="PF05721">
    <property type="entry name" value="PhyH"/>
    <property type="match status" value="1"/>
</dbReference>
<protein>
    <recommendedName>
        <fullName evidence="3">Phytanoyl-CoA dioxygenase</fullName>
    </recommendedName>
</protein>
<dbReference type="Proteomes" id="UP000004947">
    <property type="component" value="Unassembled WGS sequence"/>
</dbReference>
<dbReference type="RefSeq" id="WP_007279112.1">
    <property type="nucleotide sequence ID" value="NZ_ABCK01000011.1"/>
</dbReference>